<dbReference type="PANTHER" id="PTHR34501:SF9">
    <property type="entry name" value="MAJOR OUTER MEMBRANE PROTEIN P.IA"/>
    <property type="match status" value="1"/>
</dbReference>
<dbReference type="AlphaFoldDB" id="A0A1I3Z1Y0"/>
<organism evidence="13 14">
    <name type="scientific">Nitrosomonas aestuarii</name>
    <dbReference type="NCBI Taxonomy" id="52441"/>
    <lineage>
        <taxon>Bacteria</taxon>
        <taxon>Pseudomonadati</taxon>
        <taxon>Pseudomonadota</taxon>
        <taxon>Betaproteobacteria</taxon>
        <taxon>Nitrosomonadales</taxon>
        <taxon>Nitrosomonadaceae</taxon>
        <taxon>Nitrosomonas</taxon>
    </lineage>
</organism>
<feature type="domain" description="Porin" evidence="12">
    <location>
        <begin position="15"/>
        <end position="374"/>
    </location>
</feature>
<dbReference type="Pfam" id="PF13609">
    <property type="entry name" value="Porin_4"/>
    <property type="match status" value="1"/>
</dbReference>
<sequence length="397" mass="42325">MSKTLISAALTGIFALTTAGSAFATTTKMSLVGRIQSEYSHINIEGHSSQSLINDPTFFSSWGFRIFENLGNGFQAMAMIDFGFDTNGSAQGSREIFVGINNDAIGTLKIGRTHSPFADFAGGWTIDPLVYTTLQAAGSGGTMIASANGLGAGAYSAVNSVIRFTSAEFNGFSFAALLMPGDSEKLEANLGGVLGGHGGNIGETGGEDGEWDVQFAAKYVWDFHEHKFEVFGGYSRDNVSTAQKRITAVDLKTEEVGRIGGTWNYKNFKLQGQYDFISDAIGAATCSDAAALGSIGQVATRQCNSAMNAGGDGNIWYVGGQYKMGNATLVAQGGMTDAHGTSVFKRRAAKSYTIGGLYHLSKRTNLFGGYQRVNVINHNETVDRDRNTWTVGLRHLF</sequence>
<evidence type="ECO:0000256" key="3">
    <source>
        <dbReference type="ARBA" id="ARBA00022448"/>
    </source>
</evidence>
<feature type="chain" id="PRO_5011641616" evidence="11">
    <location>
        <begin position="25"/>
        <end position="397"/>
    </location>
</feature>
<evidence type="ECO:0000256" key="1">
    <source>
        <dbReference type="ARBA" id="ARBA00004571"/>
    </source>
</evidence>
<dbReference type="OrthoDB" id="8520696at2"/>
<protein>
    <submittedName>
        <fullName evidence="13">Outer membrane protein (Porin)</fullName>
    </submittedName>
</protein>
<keyword evidence="3" id="KW-0813">Transport</keyword>
<comment type="subcellular location">
    <subcellularLocation>
        <location evidence="1">Cell outer membrane</location>
        <topology evidence="1">Multi-pass membrane protein</topology>
    </subcellularLocation>
</comment>
<dbReference type="InterPro" id="IPR033900">
    <property type="entry name" value="Gram_neg_porin_domain"/>
</dbReference>
<keyword evidence="7" id="KW-0406">Ion transport</keyword>
<keyword evidence="10" id="KW-0998">Cell outer membrane</keyword>
<evidence type="ECO:0000256" key="8">
    <source>
        <dbReference type="ARBA" id="ARBA00023114"/>
    </source>
</evidence>
<dbReference type="SUPFAM" id="SSF56935">
    <property type="entry name" value="Porins"/>
    <property type="match status" value="1"/>
</dbReference>
<dbReference type="PANTHER" id="PTHR34501">
    <property type="entry name" value="PROTEIN YDDL-RELATED"/>
    <property type="match status" value="1"/>
</dbReference>
<accession>A0A1I3Z1Y0</accession>
<dbReference type="GO" id="GO:0009279">
    <property type="term" value="C:cell outer membrane"/>
    <property type="evidence" value="ECO:0007669"/>
    <property type="project" value="UniProtKB-SubCell"/>
</dbReference>
<evidence type="ECO:0000256" key="10">
    <source>
        <dbReference type="ARBA" id="ARBA00023237"/>
    </source>
</evidence>
<dbReference type="Proteomes" id="UP000199533">
    <property type="component" value="Unassembled WGS sequence"/>
</dbReference>
<evidence type="ECO:0000256" key="7">
    <source>
        <dbReference type="ARBA" id="ARBA00023065"/>
    </source>
</evidence>
<dbReference type="GO" id="GO:0006811">
    <property type="term" value="P:monoatomic ion transport"/>
    <property type="evidence" value="ECO:0007669"/>
    <property type="project" value="UniProtKB-KW"/>
</dbReference>
<dbReference type="Gene3D" id="2.40.160.10">
    <property type="entry name" value="Porin"/>
    <property type="match status" value="1"/>
</dbReference>
<keyword evidence="8" id="KW-0626">Porin</keyword>
<feature type="signal peptide" evidence="11">
    <location>
        <begin position="1"/>
        <end position="24"/>
    </location>
</feature>
<evidence type="ECO:0000256" key="4">
    <source>
        <dbReference type="ARBA" id="ARBA00022452"/>
    </source>
</evidence>
<dbReference type="RefSeq" id="WP_090697556.1">
    <property type="nucleotide sequence ID" value="NZ_FOSP01000005.1"/>
</dbReference>
<dbReference type="InterPro" id="IPR050298">
    <property type="entry name" value="Gram-neg_bact_OMP"/>
</dbReference>
<dbReference type="InterPro" id="IPR023614">
    <property type="entry name" value="Porin_dom_sf"/>
</dbReference>
<keyword evidence="6 11" id="KW-0732">Signal</keyword>
<keyword evidence="4" id="KW-1134">Transmembrane beta strand</keyword>
<evidence type="ECO:0000259" key="12">
    <source>
        <dbReference type="Pfam" id="PF13609"/>
    </source>
</evidence>
<keyword evidence="14" id="KW-1185">Reference proteome</keyword>
<name>A0A1I3Z1Y0_9PROT</name>
<evidence type="ECO:0000313" key="13">
    <source>
        <dbReference type="EMBL" id="SFK38074.1"/>
    </source>
</evidence>
<keyword evidence="9" id="KW-0472">Membrane</keyword>
<dbReference type="EMBL" id="FOSP01000005">
    <property type="protein sequence ID" value="SFK38074.1"/>
    <property type="molecule type" value="Genomic_DNA"/>
</dbReference>
<evidence type="ECO:0000256" key="6">
    <source>
        <dbReference type="ARBA" id="ARBA00022729"/>
    </source>
</evidence>
<dbReference type="STRING" id="52441.SAMN05216302_100546"/>
<dbReference type="GO" id="GO:0015288">
    <property type="term" value="F:porin activity"/>
    <property type="evidence" value="ECO:0007669"/>
    <property type="project" value="UniProtKB-KW"/>
</dbReference>
<dbReference type="CDD" id="cd00342">
    <property type="entry name" value="gram_neg_porins"/>
    <property type="match status" value="1"/>
</dbReference>
<dbReference type="GO" id="GO:0046930">
    <property type="term" value="C:pore complex"/>
    <property type="evidence" value="ECO:0007669"/>
    <property type="project" value="UniProtKB-KW"/>
</dbReference>
<evidence type="ECO:0000256" key="2">
    <source>
        <dbReference type="ARBA" id="ARBA00011233"/>
    </source>
</evidence>
<gene>
    <name evidence="13" type="ORF">SAMN05216302_100546</name>
</gene>
<comment type="subunit">
    <text evidence="2">Homotrimer.</text>
</comment>
<evidence type="ECO:0000256" key="5">
    <source>
        <dbReference type="ARBA" id="ARBA00022692"/>
    </source>
</evidence>
<evidence type="ECO:0000313" key="14">
    <source>
        <dbReference type="Proteomes" id="UP000199533"/>
    </source>
</evidence>
<evidence type="ECO:0000256" key="9">
    <source>
        <dbReference type="ARBA" id="ARBA00023136"/>
    </source>
</evidence>
<keyword evidence="5" id="KW-0812">Transmembrane</keyword>
<evidence type="ECO:0000256" key="11">
    <source>
        <dbReference type="SAM" id="SignalP"/>
    </source>
</evidence>
<reference evidence="14" key="1">
    <citation type="submission" date="2016-10" db="EMBL/GenBank/DDBJ databases">
        <authorList>
            <person name="Varghese N."/>
            <person name="Submissions S."/>
        </authorList>
    </citation>
    <scope>NUCLEOTIDE SEQUENCE [LARGE SCALE GENOMIC DNA]</scope>
    <source>
        <strain evidence="14">Nm69</strain>
    </source>
</reference>
<proteinExistence type="predicted"/>